<dbReference type="GO" id="GO:0003729">
    <property type="term" value="F:mRNA binding"/>
    <property type="evidence" value="ECO:0007669"/>
    <property type="project" value="TreeGrafter"/>
</dbReference>
<evidence type="ECO:0000313" key="4">
    <source>
        <dbReference type="Proteomes" id="UP000242814"/>
    </source>
</evidence>
<name>A0A1D2J4P8_PARBR</name>
<feature type="compositionally biased region" description="Basic and acidic residues" evidence="2">
    <location>
        <begin position="394"/>
        <end position="405"/>
    </location>
</feature>
<proteinExistence type="predicted"/>
<dbReference type="Gene3D" id="1.25.40.10">
    <property type="entry name" value="Tetratricopeptide repeat domain"/>
    <property type="match status" value="1"/>
</dbReference>
<organism evidence="3 4">
    <name type="scientific">Paracoccidioides brasiliensis</name>
    <dbReference type="NCBI Taxonomy" id="121759"/>
    <lineage>
        <taxon>Eukaryota</taxon>
        <taxon>Fungi</taxon>
        <taxon>Dikarya</taxon>
        <taxon>Ascomycota</taxon>
        <taxon>Pezizomycotina</taxon>
        <taxon>Eurotiomycetes</taxon>
        <taxon>Eurotiomycetidae</taxon>
        <taxon>Onygenales</taxon>
        <taxon>Ajellomycetaceae</taxon>
        <taxon>Paracoccidioides</taxon>
    </lineage>
</organism>
<feature type="compositionally biased region" description="Polar residues" evidence="2">
    <location>
        <begin position="416"/>
        <end position="425"/>
    </location>
</feature>
<dbReference type="InterPro" id="IPR011990">
    <property type="entry name" value="TPR-like_helical_dom_sf"/>
</dbReference>
<evidence type="ECO:0000256" key="1">
    <source>
        <dbReference type="PROSITE-ProRule" id="PRU00708"/>
    </source>
</evidence>
<dbReference type="EMBL" id="LZYO01000525">
    <property type="protein sequence ID" value="ODH13294.1"/>
    <property type="molecule type" value="Genomic_DNA"/>
</dbReference>
<comment type="caution">
    <text evidence="3">The sequence shown here is derived from an EMBL/GenBank/DDBJ whole genome shotgun (WGS) entry which is preliminary data.</text>
</comment>
<dbReference type="AlphaFoldDB" id="A0A1D2J4P8"/>
<dbReference type="Proteomes" id="UP000242814">
    <property type="component" value="Unassembled WGS sequence"/>
</dbReference>
<evidence type="ECO:0000256" key="2">
    <source>
        <dbReference type="SAM" id="MobiDB-lite"/>
    </source>
</evidence>
<feature type="region of interest" description="Disordered" evidence="2">
    <location>
        <begin position="49"/>
        <end position="95"/>
    </location>
</feature>
<dbReference type="PANTHER" id="PTHR47938:SF35">
    <property type="entry name" value="PENTATRICOPEPTIDE REPEAT-CONTAINING PROTEIN 4, MITOCHONDRIAL-RELATED"/>
    <property type="match status" value="1"/>
</dbReference>
<dbReference type="Pfam" id="PF13041">
    <property type="entry name" value="PPR_2"/>
    <property type="match status" value="1"/>
</dbReference>
<dbReference type="PROSITE" id="PS51375">
    <property type="entry name" value="PPR"/>
    <property type="match status" value="1"/>
</dbReference>
<dbReference type="VEuPathDB" id="FungiDB:PADG_01374"/>
<dbReference type="NCBIfam" id="TIGR00756">
    <property type="entry name" value="PPR"/>
    <property type="match status" value="1"/>
</dbReference>
<dbReference type="InterPro" id="IPR002885">
    <property type="entry name" value="PPR_rpt"/>
</dbReference>
<evidence type="ECO:0000313" key="3">
    <source>
        <dbReference type="EMBL" id="ODH13294.1"/>
    </source>
</evidence>
<dbReference type="PANTHER" id="PTHR47938">
    <property type="entry name" value="RESPIRATORY COMPLEX I CHAPERONE (CIA84), PUTATIVE (AFU_ORTHOLOGUE AFUA_2G06020)-RELATED"/>
    <property type="match status" value="1"/>
</dbReference>
<feature type="compositionally biased region" description="Polar residues" evidence="2">
    <location>
        <begin position="78"/>
        <end position="90"/>
    </location>
</feature>
<feature type="region of interest" description="Disordered" evidence="2">
    <location>
        <begin position="394"/>
        <end position="473"/>
    </location>
</feature>
<protein>
    <recommendedName>
        <fullName evidence="5">Pentatricopeptide repeat protein</fullName>
    </recommendedName>
</protein>
<feature type="compositionally biased region" description="Basic and acidic residues" evidence="2">
    <location>
        <begin position="426"/>
        <end position="441"/>
    </location>
</feature>
<evidence type="ECO:0008006" key="5">
    <source>
        <dbReference type="Google" id="ProtNLM"/>
    </source>
</evidence>
<sequence length="769" mass="86429">MLRCRNVYASGTLATRLVCNGSSIISGNIRGGSLANHITRNGADYRNISTSRFGKRSSDARQGGLRSRSDSPTSKSSWKNTSYNKPNSGGETKDEELVAADFVRHSRAGAGRKSKPGSVWKQKVIGRSTMSRKAIDIELQWATDRVILAKRVKQMLNKGDLQKALALVRTAQSRGYDCMGAWNMIFDYEMKNDRPVAAFKLYNDMKRRGCKPNTYTYTIMFRGLANSSSKKAVQMALSICNSLRSPRSGVKPSIHHINAALCVCARHGNMDALWEVAGSLPEQGEDAPDARTFTIILNGLQARVASEIKPLDPRSQEDGIIEKKTALVREGKRIWANIMDRWKKGELLIDQNLVSAMGHLLLFGQKRRDCLDVFALLHQSMRVPLLEDLETQLEESRNKEQKKFTNQDTPEMVQAQDESSSTETQGMEKKSTDNDETDHASEGNPKQLSEEPGAVHEAPGLPAEEPEPPSEAEEFKNLFNPLPIVHLGKKDRRFRKSRRAKMALPRPVNAQLSLILAASRTIPNGVAIGRAYWEKLVHGRKIRPDEHSFHEYLRLLRVGRSSSESLHVIKKQMLPRNMVSRKTFVIALSCCSRDRKNPHVFETASRLVGFMDTALMQPEPEILSRYLALIRYGISEESVKETISILAGKEDAKSPDTLIKKRITDAIATLRPHVDKIISLLAYNSLSKHGEEVDEPARVKAASERVARGSWLLSLRDLPSFEESVYLLKQYKQLHDLLLKERTLSDEERTVFETENRRLKKILSRGPVG</sequence>
<reference evidence="3 4" key="1">
    <citation type="submission" date="2016-06" db="EMBL/GenBank/DDBJ databases">
        <authorList>
            <person name="Kjaerup R.B."/>
            <person name="Dalgaard T.S."/>
            <person name="Juul-Madsen H.R."/>
        </authorList>
    </citation>
    <scope>NUCLEOTIDE SEQUENCE [LARGE SCALE GENOMIC DNA]</scope>
    <source>
        <strain evidence="3 4">Pb300</strain>
    </source>
</reference>
<gene>
    <name evidence="3" type="ORF">ACO22_07405</name>
</gene>
<feature type="repeat" description="PPR" evidence="1">
    <location>
        <begin position="178"/>
        <end position="212"/>
    </location>
</feature>
<dbReference type="VEuPathDB" id="FungiDB:PABG_02866"/>
<accession>A0A1D2J4P8</accession>